<evidence type="ECO:0000259" key="6">
    <source>
        <dbReference type="Pfam" id="PF00472"/>
    </source>
</evidence>
<protein>
    <recommendedName>
        <fullName evidence="6">Prokaryotic-type class I peptide chain release factors domain-containing protein</fullName>
    </recommendedName>
</protein>
<dbReference type="GO" id="GO:0005739">
    <property type="term" value="C:mitochondrion"/>
    <property type="evidence" value="ECO:0007669"/>
    <property type="project" value="UniProtKB-SubCell"/>
</dbReference>
<feature type="region of interest" description="Disordered" evidence="5">
    <location>
        <begin position="122"/>
        <end position="182"/>
    </location>
</feature>
<dbReference type="Proteomes" id="UP000250266">
    <property type="component" value="Unassembled WGS sequence"/>
</dbReference>
<feature type="compositionally biased region" description="Acidic residues" evidence="5">
    <location>
        <begin position="147"/>
        <end position="156"/>
    </location>
</feature>
<dbReference type="InterPro" id="IPR052405">
    <property type="entry name" value="Mito_Transl_Release_Factor"/>
</dbReference>
<dbReference type="GO" id="GO:0032543">
    <property type="term" value="P:mitochondrial translation"/>
    <property type="evidence" value="ECO:0007669"/>
    <property type="project" value="UniProtKB-ARBA"/>
</dbReference>
<dbReference type="PANTHER" id="PTHR46203:SF1">
    <property type="entry name" value="MITOCHONDRIAL TRANSLATION RELEASE FACTOR IN RESCUE"/>
    <property type="match status" value="1"/>
</dbReference>
<dbReference type="Pfam" id="PF00472">
    <property type="entry name" value="RF-1"/>
    <property type="match status" value="1"/>
</dbReference>
<evidence type="ECO:0000313" key="7">
    <source>
        <dbReference type="EMBL" id="OCK79408.1"/>
    </source>
</evidence>
<feature type="compositionally biased region" description="Basic and acidic residues" evidence="5">
    <location>
        <begin position="157"/>
        <end position="170"/>
    </location>
</feature>
<feature type="compositionally biased region" description="Basic residues" evidence="5">
    <location>
        <begin position="122"/>
        <end position="138"/>
    </location>
</feature>
<keyword evidence="3" id="KW-0809">Transit peptide</keyword>
<dbReference type="InterPro" id="IPR045853">
    <property type="entry name" value="Pep_chain_release_fac_I_sf"/>
</dbReference>
<dbReference type="Gene3D" id="3.30.160.20">
    <property type="match status" value="1"/>
</dbReference>
<dbReference type="AlphaFoldDB" id="A0A8E2E9B0"/>
<proteinExistence type="inferred from homology"/>
<dbReference type="SUPFAM" id="SSF75620">
    <property type="entry name" value="Release factor"/>
    <property type="match status" value="1"/>
</dbReference>
<organism evidence="7 8">
    <name type="scientific">Lepidopterella palustris CBS 459.81</name>
    <dbReference type="NCBI Taxonomy" id="1314670"/>
    <lineage>
        <taxon>Eukaryota</taxon>
        <taxon>Fungi</taxon>
        <taxon>Dikarya</taxon>
        <taxon>Ascomycota</taxon>
        <taxon>Pezizomycotina</taxon>
        <taxon>Dothideomycetes</taxon>
        <taxon>Pleosporomycetidae</taxon>
        <taxon>Mytilinidiales</taxon>
        <taxon>Argynnaceae</taxon>
        <taxon>Lepidopterella</taxon>
    </lineage>
</organism>
<feature type="domain" description="Prokaryotic-type class I peptide chain release factors" evidence="6">
    <location>
        <begin position="43"/>
        <end position="138"/>
    </location>
</feature>
<evidence type="ECO:0000256" key="4">
    <source>
        <dbReference type="ARBA" id="ARBA00023128"/>
    </source>
</evidence>
<dbReference type="PANTHER" id="PTHR46203">
    <property type="entry name" value="PROBABLE PEPTIDE CHAIN RELEASE FACTOR C12ORF65"/>
    <property type="match status" value="1"/>
</dbReference>
<reference evidence="7 8" key="1">
    <citation type="journal article" date="2016" name="Nat. Commun.">
        <title>Ectomycorrhizal ecology is imprinted in the genome of the dominant symbiotic fungus Cenococcum geophilum.</title>
        <authorList>
            <consortium name="DOE Joint Genome Institute"/>
            <person name="Peter M."/>
            <person name="Kohler A."/>
            <person name="Ohm R.A."/>
            <person name="Kuo A."/>
            <person name="Krutzmann J."/>
            <person name="Morin E."/>
            <person name="Arend M."/>
            <person name="Barry K.W."/>
            <person name="Binder M."/>
            <person name="Choi C."/>
            <person name="Clum A."/>
            <person name="Copeland A."/>
            <person name="Grisel N."/>
            <person name="Haridas S."/>
            <person name="Kipfer T."/>
            <person name="LaButti K."/>
            <person name="Lindquist E."/>
            <person name="Lipzen A."/>
            <person name="Maire R."/>
            <person name="Meier B."/>
            <person name="Mihaltcheva S."/>
            <person name="Molinier V."/>
            <person name="Murat C."/>
            <person name="Poggeler S."/>
            <person name="Quandt C.A."/>
            <person name="Sperisen C."/>
            <person name="Tritt A."/>
            <person name="Tisserant E."/>
            <person name="Crous P.W."/>
            <person name="Henrissat B."/>
            <person name="Nehls U."/>
            <person name="Egli S."/>
            <person name="Spatafora J.W."/>
            <person name="Grigoriev I.V."/>
            <person name="Martin F.M."/>
        </authorList>
    </citation>
    <scope>NUCLEOTIDE SEQUENCE [LARGE SCALE GENOMIC DNA]</scope>
    <source>
        <strain evidence="7 8">CBS 459.81</strain>
    </source>
</reference>
<dbReference type="EMBL" id="KV745007">
    <property type="protein sequence ID" value="OCK79408.1"/>
    <property type="molecule type" value="Genomic_DNA"/>
</dbReference>
<keyword evidence="8" id="KW-1185">Reference proteome</keyword>
<dbReference type="OrthoDB" id="277888at2759"/>
<gene>
    <name evidence="7" type="ORF">K432DRAFT_383076</name>
</gene>
<dbReference type="FunFam" id="3.30.160.20:FF:000065">
    <property type="entry name" value="Peptidyl-tRNA hydrolase domain protein"/>
    <property type="match status" value="1"/>
</dbReference>
<evidence type="ECO:0000256" key="3">
    <source>
        <dbReference type="ARBA" id="ARBA00022946"/>
    </source>
</evidence>
<comment type="similarity">
    <text evidence="2">Belongs to the prokaryotic/mitochondrial release factor family.</text>
</comment>
<evidence type="ECO:0000256" key="5">
    <source>
        <dbReference type="SAM" id="MobiDB-lite"/>
    </source>
</evidence>
<dbReference type="InterPro" id="IPR000352">
    <property type="entry name" value="Pep_chain_release_fac_I"/>
</dbReference>
<comment type="subcellular location">
    <subcellularLocation>
        <location evidence="1">Mitochondrion</location>
    </subcellularLocation>
</comment>
<evidence type="ECO:0000256" key="1">
    <source>
        <dbReference type="ARBA" id="ARBA00004173"/>
    </source>
</evidence>
<accession>A0A8E2E9B0</accession>
<name>A0A8E2E9B0_9PEZI</name>
<dbReference type="GO" id="GO:0003747">
    <property type="term" value="F:translation release factor activity"/>
    <property type="evidence" value="ECO:0007669"/>
    <property type="project" value="InterPro"/>
</dbReference>
<keyword evidence="4" id="KW-0496">Mitochondrion</keyword>
<evidence type="ECO:0000256" key="2">
    <source>
        <dbReference type="ARBA" id="ARBA00010835"/>
    </source>
</evidence>
<sequence length="182" mass="20213">MPFSSLLRPLFRPPTSNGLTRSLRSFSSTLPCYDKPLPPRRIIPETEIIENFLRGSGPGGQKINKTSSAVQLKHIPTGVVVKSQDTRSRTQNRKIARRLLGEKLDEMELGEMSRTGLKAKIKIKRKASSVKKSRRKYRALAEGKEGGEEEGEDGDRAEDSDLMRVDELKPGDPIVEGDGKKG</sequence>
<evidence type="ECO:0000313" key="8">
    <source>
        <dbReference type="Proteomes" id="UP000250266"/>
    </source>
</evidence>